<dbReference type="STRING" id="1503054.WT74_20145"/>
<dbReference type="RefSeq" id="WP_059564907.1">
    <property type="nucleotide sequence ID" value="NZ_CP013460.1"/>
</dbReference>
<dbReference type="InterPro" id="IPR036390">
    <property type="entry name" value="WH_DNA-bd_sf"/>
</dbReference>
<name>A0A108G6U0_9BURK</name>
<reference evidence="6 8" key="1">
    <citation type="submission" date="2015-11" db="EMBL/GenBank/DDBJ databases">
        <title>Expanding the genomic diversity of Burkholderia species for the development of highly accurate diagnostics.</title>
        <authorList>
            <person name="Sahl J."/>
            <person name="Keim P."/>
            <person name="Wagner D."/>
        </authorList>
    </citation>
    <scope>NUCLEOTIDE SEQUENCE [LARGE SCALE GENOMIC DNA]</scope>
    <source>
        <strain evidence="6 8">MSMB1960WGS</strain>
    </source>
</reference>
<dbReference type="GO" id="GO:0043565">
    <property type="term" value="F:sequence-specific DNA binding"/>
    <property type="evidence" value="ECO:0007669"/>
    <property type="project" value="TreeGrafter"/>
</dbReference>
<reference evidence="7 9" key="2">
    <citation type="submission" date="2018-08" db="EMBL/GenBank/DDBJ databases">
        <title>Comparative analysis of Burkholderia isolates from Puerto Rico.</title>
        <authorList>
            <person name="Hall C."/>
            <person name="Sahl J."/>
            <person name="Wagner D."/>
        </authorList>
    </citation>
    <scope>NUCLEOTIDE SEQUENCE [LARGE SCALE GENOMIC DNA]</scope>
    <source>
        <strain evidence="7 9">Bp8966</strain>
    </source>
</reference>
<dbReference type="Proteomes" id="UP000281098">
    <property type="component" value="Unassembled WGS sequence"/>
</dbReference>
<dbReference type="EMBL" id="LPHB01000086">
    <property type="protein sequence ID" value="KWA53111.1"/>
    <property type="molecule type" value="Genomic_DNA"/>
</dbReference>
<proteinExistence type="inferred from homology"/>
<dbReference type="Pfam" id="PF00126">
    <property type="entry name" value="HTH_1"/>
    <property type="match status" value="1"/>
</dbReference>
<keyword evidence="3" id="KW-0238">DNA-binding</keyword>
<dbReference type="KEGG" id="bstg:WT74_20145"/>
<keyword evidence="4" id="KW-0804">Transcription</keyword>
<dbReference type="InterPro" id="IPR036388">
    <property type="entry name" value="WH-like_DNA-bd_sf"/>
</dbReference>
<evidence type="ECO:0000313" key="6">
    <source>
        <dbReference type="EMBL" id="KWA53111.1"/>
    </source>
</evidence>
<evidence type="ECO:0000313" key="8">
    <source>
        <dbReference type="Proteomes" id="UP000068603"/>
    </source>
</evidence>
<comment type="similarity">
    <text evidence="1">Belongs to the LysR transcriptional regulatory family.</text>
</comment>
<evidence type="ECO:0000256" key="1">
    <source>
        <dbReference type="ARBA" id="ARBA00009437"/>
    </source>
</evidence>
<dbReference type="EMBL" id="QTPM01000017">
    <property type="protein sequence ID" value="RQY92268.1"/>
    <property type="molecule type" value="Genomic_DNA"/>
</dbReference>
<comment type="caution">
    <text evidence="6">The sequence shown here is derived from an EMBL/GenBank/DDBJ whole genome shotgun (WGS) entry which is preliminary data.</text>
</comment>
<evidence type="ECO:0000259" key="5">
    <source>
        <dbReference type="PROSITE" id="PS50931"/>
    </source>
</evidence>
<dbReference type="SUPFAM" id="SSF46785">
    <property type="entry name" value="Winged helix' DNA-binding domain"/>
    <property type="match status" value="1"/>
</dbReference>
<sequence length="313" mass="33557">MAVPLVRLPSLDLVRGFVAVGRRMSITLAAQDLCLTQSAVSRQVNALEEALGVKLLNRGYRAISFTAEGERLFRAADGAVQQLQEVVDLLTHPKSRQPVTVTASIGVSALWLLPRLGNLQRLHPDIDLRVAATDRVLDARTEGIDLSIRYAPTSGVPSAAIRLFDEVIVPVAHPSLGIAKLDADTVARHVLLEFDGARRPLLQWSDHLSALGLDALRPRGILRFNQYDQVIQAALAGRGIALGRRALVEPLLADGRLAAIGEAGAGRATGHAYWLCHADETLRDDVRAVVDWIVDEARASASDDAAASPAPAA</sequence>
<dbReference type="Pfam" id="PF03466">
    <property type="entry name" value="LysR_substrate"/>
    <property type="match status" value="1"/>
</dbReference>
<gene>
    <name evidence="7" type="ORF">DF017_15725</name>
    <name evidence="6" type="ORF">WT44_30125</name>
</gene>
<accession>A0A108G6U0</accession>
<evidence type="ECO:0000313" key="9">
    <source>
        <dbReference type="Proteomes" id="UP000281098"/>
    </source>
</evidence>
<keyword evidence="2" id="KW-0805">Transcription regulation</keyword>
<feature type="domain" description="HTH lysR-type" evidence="5">
    <location>
        <begin position="9"/>
        <end position="66"/>
    </location>
</feature>
<dbReference type="Proteomes" id="UP000068603">
    <property type="component" value="Unassembled WGS sequence"/>
</dbReference>
<protein>
    <submittedName>
        <fullName evidence="6">LysR family transcriptional regulator</fullName>
    </submittedName>
</protein>
<dbReference type="PANTHER" id="PTHR30537:SF26">
    <property type="entry name" value="GLYCINE CLEAVAGE SYSTEM TRANSCRIPTIONAL ACTIVATOR"/>
    <property type="match status" value="1"/>
</dbReference>
<organism evidence="6">
    <name type="scientific">Burkholderia stagnalis</name>
    <dbReference type="NCBI Taxonomy" id="1503054"/>
    <lineage>
        <taxon>Bacteria</taxon>
        <taxon>Pseudomonadati</taxon>
        <taxon>Pseudomonadota</taxon>
        <taxon>Betaproteobacteria</taxon>
        <taxon>Burkholderiales</taxon>
        <taxon>Burkholderiaceae</taxon>
        <taxon>Burkholderia</taxon>
        <taxon>Burkholderia cepacia complex</taxon>
    </lineage>
</organism>
<dbReference type="InterPro" id="IPR005119">
    <property type="entry name" value="LysR_subst-bd"/>
</dbReference>
<evidence type="ECO:0000256" key="3">
    <source>
        <dbReference type="ARBA" id="ARBA00023125"/>
    </source>
</evidence>
<dbReference type="Gene3D" id="1.10.10.10">
    <property type="entry name" value="Winged helix-like DNA-binding domain superfamily/Winged helix DNA-binding domain"/>
    <property type="match status" value="1"/>
</dbReference>
<evidence type="ECO:0000313" key="7">
    <source>
        <dbReference type="EMBL" id="RQY92268.1"/>
    </source>
</evidence>
<keyword evidence="9" id="KW-1185">Reference proteome</keyword>
<dbReference type="GO" id="GO:0006351">
    <property type="term" value="P:DNA-templated transcription"/>
    <property type="evidence" value="ECO:0007669"/>
    <property type="project" value="TreeGrafter"/>
</dbReference>
<dbReference type="InterPro" id="IPR000847">
    <property type="entry name" value="LysR_HTH_N"/>
</dbReference>
<dbReference type="GO" id="GO:0003700">
    <property type="term" value="F:DNA-binding transcription factor activity"/>
    <property type="evidence" value="ECO:0007669"/>
    <property type="project" value="InterPro"/>
</dbReference>
<evidence type="ECO:0000256" key="2">
    <source>
        <dbReference type="ARBA" id="ARBA00023015"/>
    </source>
</evidence>
<dbReference type="PROSITE" id="PS50931">
    <property type="entry name" value="HTH_LYSR"/>
    <property type="match status" value="1"/>
</dbReference>
<dbReference type="Gene3D" id="3.40.190.10">
    <property type="entry name" value="Periplasmic binding protein-like II"/>
    <property type="match status" value="2"/>
</dbReference>
<dbReference type="FunFam" id="1.10.10.10:FF:000001">
    <property type="entry name" value="LysR family transcriptional regulator"/>
    <property type="match status" value="1"/>
</dbReference>
<dbReference type="CDD" id="cd08432">
    <property type="entry name" value="PBP2_GcdR_TrpI_HvrB_AmpR_like"/>
    <property type="match status" value="1"/>
</dbReference>
<evidence type="ECO:0000256" key="4">
    <source>
        <dbReference type="ARBA" id="ARBA00023163"/>
    </source>
</evidence>
<dbReference type="SUPFAM" id="SSF53850">
    <property type="entry name" value="Periplasmic binding protein-like II"/>
    <property type="match status" value="1"/>
</dbReference>
<dbReference type="AlphaFoldDB" id="A0A108G6U0"/>
<dbReference type="PRINTS" id="PR00039">
    <property type="entry name" value="HTHLYSR"/>
</dbReference>
<dbReference type="InterPro" id="IPR058163">
    <property type="entry name" value="LysR-type_TF_proteobact-type"/>
</dbReference>
<dbReference type="PANTHER" id="PTHR30537">
    <property type="entry name" value="HTH-TYPE TRANSCRIPTIONAL REGULATOR"/>
    <property type="match status" value="1"/>
</dbReference>
<dbReference type="GeneID" id="93057899"/>